<dbReference type="InterPro" id="IPR036259">
    <property type="entry name" value="MFS_trans_sf"/>
</dbReference>
<keyword evidence="3 4" id="KW-0472">Membrane</keyword>
<dbReference type="PROSITE" id="PS50850">
    <property type="entry name" value="MFS"/>
    <property type="match status" value="1"/>
</dbReference>
<dbReference type="PANTHER" id="PTHR23518">
    <property type="entry name" value="C-METHYLTRANSFERASE"/>
    <property type="match status" value="1"/>
</dbReference>
<evidence type="ECO:0000259" key="5">
    <source>
        <dbReference type="PROSITE" id="PS50850"/>
    </source>
</evidence>
<evidence type="ECO:0000256" key="1">
    <source>
        <dbReference type="ARBA" id="ARBA00022692"/>
    </source>
</evidence>
<name>A0A2M7Q6T4_9BACT</name>
<dbReference type="PANTHER" id="PTHR23518:SF2">
    <property type="entry name" value="MAJOR FACILITATOR SUPERFAMILY TRANSPORTER"/>
    <property type="match status" value="1"/>
</dbReference>
<feature type="domain" description="Major facilitator superfamily (MFS) profile" evidence="5">
    <location>
        <begin position="11"/>
        <end position="389"/>
    </location>
</feature>
<evidence type="ECO:0000256" key="2">
    <source>
        <dbReference type="ARBA" id="ARBA00022989"/>
    </source>
</evidence>
<comment type="caution">
    <text evidence="6">The sequence shown here is derived from an EMBL/GenBank/DDBJ whole genome shotgun (WGS) entry which is preliminary data.</text>
</comment>
<dbReference type="Gene3D" id="1.20.1250.20">
    <property type="entry name" value="MFS general substrate transporter like domains"/>
    <property type="match status" value="2"/>
</dbReference>
<sequence length="393" mass="43425">FMKNKLGISKNVFVLGLVSFFNDVASEMIYPLVPIFLTSVLGAPVAVVGLVEGIAESTASVLKVVSGWLSDKWRKRKIFVVAGYSFSTISKILLSLAYSWPFVLFARFIDRFGKGTRTSARDALIAESSENSARGRSFGFHRALDTLGAVVGPLIALLAIHFLDNNFRLIFFLAFIPACIGVLLLIIFVKEKRKEENLFPALNFSWRNLDSSFKIFLLISFVFALGNSSDAFLILRAQNLGLSVVLVILAYVLFNFTYAIFSMPAGIISDKIGPKKVLLTGFLLFSFIYLFFGLTNISLFLWFLFPFYGIYMAITEGVGKAYISNLVPQEKAGTAFGIYQTTIGLCTFFASLIAGLLWTYIGVSAPFIFGSVMAVISALLFVILEKKIKLAKI</sequence>
<feature type="transmembrane region" description="Helical" evidence="4">
    <location>
        <begin position="215"/>
        <end position="235"/>
    </location>
</feature>
<protein>
    <submittedName>
        <fullName evidence="6">MFS transporter</fullName>
    </submittedName>
</protein>
<keyword evidence="1 4" id="KW-0812">Transmembrane</keyword>
<dbReference type="EMBL" id="PFKY01000014">
    <property type="protein sequence ID" value="PIY59157.1"/>
    <property type="molecule type" value="Genomic_DNA"/>
</dbReference>
<proteinExistence type="predicted"/>
<accession>A0A2M7Q6T4</accession>
<dbReference type="GO" id="GO:0022857">
    <property type="term" value="F:transmembrane transporter activity"/>
    <property type="evidence" value="ECO:0007669"/>
    <property type="project" value="InterPro"/>
</dbReference>
<evidence type="ECO:0000313" key="6">
    <source>
        <dbReference type="EMBL" id="PIY59157.1"/>
    </source>
</evidence>
<reference evidence="7" key="1">
    <citation type="submission" date="2017-09" db="EMBL/GenBank/DDBJ databases">
        <title>Depth-based differentiation of microbial function through sediment-hosted aquifers and enrichment of novel symbionts in the deep terrestrial subsurface.</title>
        <authorList>
            <person name="Probst A.J."/>
            <person name="Ladd B."/>
            <person name="Jarett J.K."/>
            <person name="Geller-Mcgrath D.E."/>
            <person name="Sieber C.M.K."/>
            <person name="Emerson J.B."/>
            <person name="Anantharaman K."/>
            <person name="Thomas B.C."/>
            <person name="Malmstrom R."/>
            <person name="Stieglmeier M."/>
            <person name="Klingl A."/>
            <person name="Woyke T."/>
            <person name="Ryan C.M."/>
            <person name="Banfield J.F."/>
        </authorList>
    </citation>
    <scope>NUCLEOTIDE SEQUENCE [LARGE SCALE GENOMIC DNA]</scope>
</reference>
<evidence type="ECO:0000256" key="4">
    <source>
        <dbReference type="SAM" id="Phobius"/>
    </source>
</evidence>
<evidence type="ECO:0000313" key="7">
    <source>
        <dbReference type="Proteomes" id="UP000228730"/>
    </source>
</evidence>
<organism evidence="6 7">
    <name type="scientific">Candidatus Wolfebacteria bacterium CG_4_10_14_0_8_um_filter_39_64</name>
    <dbReference type="NCBI Taxonomy" id="1975063"/>
    <lineage>
        <taxon>Bacteria</taxon>
        <taxon>Candidatus Wolfeibacteriota</taxon>
    </lineage>
</organism>
<feature type="transmembrane region" description="Helical" evidence="4">
    <location>
        <begin position="367"/>
        <end position="384"/>
    </location>
</feature>
<feature type="transmembrane region" description="Helical" evidence="4">
    <location>
        <begin position="241"/>
        <end position="265"/>
    </location>
</feature>
<keyword evidence="2 4" id="KW-1133">Transmembrane helix</keyword>
<dbReference type="CDD" id="cd17370">
    <property type="entry name" value="MFS_MJ1317_like"/>
    <property type="match status" value="1"/>
</dbReference>
<dbReference type="InterPro" id="IPR011701">
    <property type="entry name" value="MFS"/>
</dbReference>
<dbReference type="InterPro" id="IPR020846">
    <property type="entry name" value="MFS_dom"/>
</dbReference>
<dbReference type="Pfam" id="PF07690">
    <property type="entry name" value="MFS_1"/>
    <property type="match status" value="1"/>
</dbReference>
<feature type="transmembrane region" description="Helical" evidence="4">
    <location>
        <begin position="169"/>
        <end position="189"/>
    </location>
</feature>
<feature type="transmembrane region" description="Helical" evidence="4">
    <location>
        <begin position="78"/>
        <end position="105"/>
    </location>
</feature>
<feature type="non-terminal residue" evidence="6">
    <location>
        <position position="1"/>
    </location>
</feature>
<dbReference type="AlphaFoldDB" id="A0A2M7Q6T4"/>
<feature type="transmembrane region" description="Helical" evidence="4">
    <location>
        <begin position="277"/>
        <end position="294"/>
    </location>
</feature>
<feature type="transmembrane region" description="Helical" evidence="4">
    <location>
        <begin position="335"/>
        <end position="361"/>
    </location>
</feature>
<dbReference type="Proteomes" id="UP000228730">
    <property type="component" value="Unassembled WGS sequence"/>
</dbReference>
<feature type="transmembrane region" description="Helical" evidence="4">
    <location>
        <begin position="143"/>
        <end position="163"/>
    </location>
</feature>
<dbReference type="SUPFAM" id="SSF103473">
    <property type="entry name" value="MFS general substrate transporter"/>
    <property type="match status" value="1"/>
</dbReference>
<gene>
    <name evidence="6" type="ORF">COY97_00335</name>
</gene>
<evidence type="ECO:0000256" key="3">
    <source>
        <dbReference type="ARBA" id="ARBA00023136"/>
    </source>
</evidence>